<dbReference type="PANTHER" id="PTHR43103:SF6">
    <property type="entry name" value="PUTATIVE-RELATED"/>
    <property type="match status" value="1"/>
</dbReference>
<name>A0A2N5N2R6_9BACL</name>
<keyword evidence="2" id="KW-0413">Isomerase</keyword>
<dbReference type="AlphaFoldDB" id="A0A2N5N2R6"/>
<dbReference type="SUPFAM" id="SSF51735">
    <property type="entry name" value="NAD(P)-binding Rossmann-fold domains"/>
    <property type="match status" value="1"/>
</dbReference>
<dbReference type="RefSeq" id="WP_028600392.1">
    <property type="nucleotide sequence ID" value="NZ_BIMM01000115.1"/>
</dbReference>
<organism evidence="2 3">
    <name type="scientific">Paenibacillus pasadenensis</name>
    <dbReference type="NCBI Taxonomy" id="217090"/>
    <lineage>
        <taxon>Bacteria</taxon>
        <taxon>Bacillati</taxon>
        <taxon>Bacillota</taxon>
        <taxon>Bacilli</taxon>
        <taxon>Bacillales</taxon>
        <taxon>Paenibacillaceae</taxon>
        <taxon>Paenibacillus</taxon>
    </lineage>
</organism>
<comment type="caution">
    <text evidence="2">The sequence shown here is derived from an EMBL/GenBank/DDBJ whole genome shotgun (WGS) entry which is preliminary data.</text>
</comment>
<reference evidence="2 3" key="1">
    <citation type="submission" date="2017-05" db="EMBL/GenBank/DDBJ databases">
        <title>Functional genome analysis of Paenibacillus pasadenensis strain R16: insights on endophytic life style and antifungal activity.</title>
        <authorList>
            <person name="Passera A."/>
            <person name="Marcolungo L."/>
            <person name="Casati P."/>
            <person name="Brasca M."/>
            <person name="Quaglino F."/>
            <person name="Delledonne M."/>
        </authorList>
    </citation>
    <scope>NUCLEOTIDE SEQUENCE [LARGE SCALE GENOMIC DNA]</scope>
    <source>
        <strain evidence="2 3">R16</strain>
    </source>
</reference>
<dbReference type="EMBL" id="NFEZ01000004">
    <property type="protein sequence ID" value="PLT44624.1"/>
    <property type="molecule type" value="Genomic_DNA"/>
</dbReference>
<evidence type="ECO:0000313" key="3">
    <source>
        <dbReference type="Proteomes" id="UP000234789"/>
    </source>
</evidence>
<dbReference type="Proteomes" id="UP000234789">
    <property type="component" value="Unassembled WGS sequence"/>
</dbReference>
<dbReference type="Pfam" id="PF01370">
    <property type="entry name" value="Epimerase"/>
    <property type="match status" value="1"/>
</dbReference>
<dbReference type="GO" id="GO:0003978">
    <property type="term" value="F:UDP-glucose 4-epimerase activity"/>
    <property type="evidence" value="ECO:0007669"/>
    <property type="project" value="UniProtKB-EC"/>
</dbReference>
<evidence type="ECO:0000259" key="1">
    <source>
        <dbReference type="Pfam" id="PF01370"/>
    </source>
</evidence>
<accession>A0A2N5N2R6</accession>
<proteinExistence type="predicted"/>
<keyword evidence="3" id="KW-1185">Reference proteome</keyword>
<protein>
    <submittedName>
        <fullName evidence="2">UDP-glucose 4-epimerase</fullName>
        <ecNumber evidence="2">5.1.3.2</ecNumber>
    </submittedName>
</protein>
<evidence type="ECO:0000313" key="2">
    <source>
        <dbReference type="EMBL" id="PLT44624.1"/>
    </source>
</evidence>
<dbReference type="OrthoDB" id="9801056at2"/>
<gene>
    <name evidence="2" type="ORF">B8V81_3055</name>
</gene>
<feature type="domain" description="NAD-dependent epimerase/dehydratase" evidence="1">
    <location>
        <begin position="3"/>
        <end position="174"/>
    </location>
</feature>
<dbReference type="EC" id="5.1.3.2" evidence="2"/>
<sequence>MKIAVTGGSGRIGRFVLRELLEHGHEPVNVDLAAPAERICRTAIADLTDLGEVYGALQGADAVLHLAGVNAPGKLSPEKLFRLNSLSTYQVLEAAAGLGISRVAAASSESIYGWCFARHRFAPQHAPVDESHPLLPQESYGLSKIAGEQAMAMFHRRTGMQAVALRFGHVPLPEEYEWLSRHEGAERFLWSHVDSRDAAAACRLAVEADGLGFEAVNVTADDTCSLVPNEQLAARFYPSLLEFARSGPPHAAWSSNAKAKRLLGWQPRRSWR</sequence>
<dbReference type="InterPro" id="IPR001509">
    <property type="entry name" value="Epimerase_deHydtase"/>
</dbReference>
<dbReference type="InterPro" id="IPR036291">
    <property type="entry name" value="NAD(P)-bd_dom_sf"/>
</dbReference>
<dbReference type="Gene3D" id="3.40.50.720">
    <property type="entry name" value="NAD(P)-binding Rossmann-like Domain"/>
    <property type="match status" value="1"/>
</dbReference>
<dbReference type="PANTHER" id="PTHR43103">
    <property type="entry name" value="NUCLEOSIDE-DIPHOSPHATE-SUGAR EPIMERASE"/>
    <property type="match status" value="1"/>
</dbReference>